<dbReference type="PANTHER" id="PTHR43861:SF1">
    <property type="entry name" value="TRANS-ACONITATE 2-METHYLTRANSFERASE"/>
    <property type="match status" value="1"/>
</dbReference>
<sequence>MRRPTKYTFSARLYDVISAEWPVYRAGRDAAFELMNLPVGSHVLDLGCGTGLNFAGLQRMIGPTGSITGIDASPQMLEQARLRATRAGWMNVTLIPADATALTSADLGEQAPFDAALSTYALSLMTPWQAALESMISATRVGGVVAVVDMQRPVGRAAAWTPLAKLACRLGGSDVEAHPWTAMTPLLRDLSTRAVRGGHIQVRVGTVGSRPAEPNS</sequence>
<dbReference type="GO" id="GO:0032259">
    <property type="term" value="P:methylation"/>
    <property type="evidence" value="ECO:0007669"/>
    <property type="project" value="UniProtKB-KW"/>
</dbReference>
<protein>
    <submittedName>
        <fullName evidence="4">Demethylmenaquinone methyltransferase</fullName>
        <ecNumber evidence="4">2.1.1.163</ecNumber>
    </submittedName>
</protein>
<reference evidence="4 5" key="1">
    <citation type="journal article" date="2016" name="Genome Announc.">
        <title>Complete Genome and Plasmid Sequences for Rhodococcus fascians D188 and Draft Sequences for Rhodococcus Isolates PBTS 1 and PBTS 2.</title>
        <authorList>
            <person name="Stamler R.A."/>
            <person name="Vereecke D."/>
            <person name="Zhang Y."/>
            <person name="Schilkey F."/>
            <person name="Devitt N."/>
            <person name="Randall J.J."/>
        </authorList>
    </citation>
    <scope>NUCLEOTIDE SEQUENCE [LARGE SCALE GENOMIC DNA]</scope>
    <source>
        <strain evidence="4 5">PBTS2</strain>
    </source>
</reference>
<dbReference type="GO" id="GO:0043770">
    <property type="term" value="F:demethylmenaquinone methyltransferase activity"/>
    <property type="evidence" value="ECO:0007669"/>
    <property type="project" value="UniProtKB-EC"/>
</dbReference>
<dbReference type="Proteomes" id="UP000076038">
    <property type="component" value="Chromosome"/>
</dbReference>
<dbReference type="PATRIC" id="fig|1653479.3.peg.1078"/>
<keyword evidence="2 4" id="KW-0808">Transferase</keyword>
<accession>A0A143QHG5</accession>
<dbReference type="EC" id="2.1.1.163" evidence="4"/>
<evidence type="ECO:0000313" key="5">
    <source>
        <dbReference type="Proteomes" id="UP000076038"/>
    </source>
</evidence>
<evidence type="ECO:0000256" key="2">
    <source>
        <dbReference type="ARBA" id="ARBA00022679"/>
    </source>
</evidence>
<dbReference type="Gene3D" id="3.40.50.150">
    <property type="entry name" value="Vaccinia Virus protein VP39"/>
    <property type="match status" value="1"/>
</dbReference>
<name>A0A143QHG5_RHOFA</name>
<dbReference type="KEGG" id="rhs:A3Q41_01060"/>
<dbReference type="RefSeq" id="WP_048316838.1">
    <property type="nucleotide sequence ID" value="NZ_CP015220.1"/>
</dbReference>
<dbReference type="InterPro" id="IPR041698">
    <property type="entry name" value="Methyltransf_25"/>
</dbReference>
<dbReference type="SUPFAM" id="SSF53335">
    <property type="entry name" value="S-adenosyl-L-methionine-dependent methyltransferases"/>
    <property type="match status" value="1"/>
</dbReference>
<feature type="domain" description="Methyltransferase" evidence="3">
    <location>
        <begin position="43"/>
        <end position="143"/>
    </location>
</feature>
<dbReference type="Pfam" id="PF13649">
    <property type="entry name" value="Methyltransf_25"/>
    <property type="match status" value="1"/>
</dbReference>
<dbReference type="InterPro" id="IPR029063">
    <property type="entry name" value="SAM-dependent_MTases_sf"/>
</dbReference>
<gene>
    <name evidence="4" type="primary">menG_3</name>
    <name evidence="4" type="ORF">A3Q41_01060</name>
</gene>
<dbReference type="AlphaFoldDB" id="A0A143QHG5"/>
<keyword evidence="1 4" id="KW-0489">Methyltransferase</keyword>
<evidence type="ECO:0000256" key="1">
    <source>
        <dbReference type="ARBA" id="ARBA00022603"/>
    </source>
</evidence>
<evidence type="ECO:0000313" key="4">
    <source>
        <dbReference type="EMBL" id="AMY22374.1"/>
    </source>
</evidence>
<keyword evidence="5" id="KW-1185">Reference proteome</keyword>
<dbReference type="OrthoDB" id="7032234at2"/>
<dbReference type="PANTHER" id="PTHR43861">
    <property type="entry name" value="TRANS-ACONITATE 2-METHYLTRANSFERASE-RELATED"/>
    <property type="match status" value="1"/>
</dbReference>
<proteinExistence type="predicted"/>
<organism evidence="4 5">
    <name type="scientific">Rhodococcoides fascians</name>
    <name type="common">Rhodococcus fascians</name>
    <dbReference type="NCBI Taxonomy" id="1828"/>
    <lineage>
        <taxon>Bacteria</taxon>
        <taxon>Bacillati</taxon>
        <taxon>Actinomycetota</taxon>
        <taxon>Actinomycetes</taxon>
        <taxon>Mycobacteriales</taxon>
        <taxon>Nocardiaceae</taxon>
        <taxon>Rhodococcoides</taxon>
    </lineage>
</organism>
<dbReference type="CDD" id="cd02440">
    <property type="entry name" value="AdoMet_MTases"/>
    <property type="match status" value="1"/>
</dbReference>
<reference evidence="5" key="2">
    <citation type="submission" date="2016-04" db="EMBL/GenBank/DDBJ databases">
        <title>Complete Genome and Plasmid Sequences for Rhodococcus fascians D188 and Draft Sequences for Rhodococcus spp. Isolates PBTS 1 and PBTS 2.</title>
        <authorList>
            <person name="Stamer R."/>
            <person name="Vereecke D."/>
            <person name="Zhang Y."/>
            <person name="Schilkey F."/>
            <person name="Devitt N."/>
            <person name="Randall J."/>
        </authorList>
    </citation>
    <scope>NUCLEOTIDE SEQUENCE [LARGE SCALE GENOMIC DNA]</scope>
    <source>
        <strain evidence="5">PBTS2</strain>
    </source>
</reference>
<evidence type="ECO:0000259" key="3">
    <source>
        <dbReference type="Pfam" id="PF13649"/>
    </source>
</evidence>
<dbReference type="EMBL" id="CP015220">
    <property type="protein sequence ID" value="AMY22374.1"/>
    <property type="molecule type" value="Genomic_DNA"/>
</dbReference>